<reference evidence="1" key="1">
    <citation type="journal article" date="2023" name="PLoS Negl. Trop. Dis.">
        <title>A genome sequence for Biomphalaria pfeifferi, the major vector snail for the human-infecting parasite Schistosoma mansoni.</title>
        <authorList>
            <person name="Bu L."/>
            <person name="Lu L."/>
            <person name="Laidemitt M.R."/>
            <person name="Zhang S.M."/>
            <person name="Mutuku M."/>
            <person name="Mkoji G."/>
            <person name="Steinauer M."/>
            <person name="Loker E.S."/>
        </authorList>
    </citation>
    <scope>NUCLEOTIDE SEQUENCE</scope>
    <source>
        <strain evidence="1">KasaAsao</strain>
    </source>
</reference>
<dbReference type="AlphaFoldDB" id="A0AAD8BQT4"/>
<accession>A0AAD8BQT4</accession>
<protein>
    <submittedName>
        <fullName evidence="1">Uncharacterized protein</fullName>
    </submittedName>
</protein>
<dbReference type="Proteomes" id="UP001233172">
    <property type="component" value="Unassembled WGS sequence"/>
</dbReference>
<evidence type="ECO:0000313" key="2">
    <source>
        <dbReference type="Proteomes" id="UP001233172"/>
    </source>
</evidence>
<sequence>MLIPQSGSRRVQVTIRGLWAEVKVTASTQLRGHGISHRSCDGTIRQKVTTVFKFHWSHQRIVWLKGKRVWDRDKDVWGRDNDVWGRDKDVWGRDNDVWSTDKDVWGRDNDVWSTDKDVWGRDKNVCVETKMCEV</sequence>
<reference evidence="1" key="2">
    <citation type="submission" date="2023-04" db="EMBL/GenBank/DDBJ databases">
        <authorList>
            <person name="Bu L."/>
            <person name="Lu L."/>
            <person name="Laidemitt M.R."/>
            <person name="Zhang S.M."/>
            <person name="Mutuku M."/>
            <person name="Mkoji G."/>
            <person name="Steinauer M."/>
            <person name="Loker E.S."/>
        </authorList>
    </citation>
    <scope>NUCLEOTIDE SEQUENCE</scope>
    <source>
        <strain evidence="1">KasaAsao</strain>
        <tissue evidence="1">Whole Snail</tissue>
    </source>
</reference>
<evidence type="ECO:0000313" key="1">
    <source>
        <dbReference type="EMBL" id="KAK0058119.1"/>
    </source>
</evidence>
<name>A0AAD8BQT4_BIOPF</name>
<gene>
    <name evidence="1" type="ORF">Bpfe_012443</name>
</gene>
<proteinExistence type="predicted"/>
<comment type="caution">
    <text evidence="1">The sequence shown here is derived from an EMBL/GenBank/DDBJ whole genome shotgun (WGS) entry which is preliminary data.</text>
</comment>
<organism evidence="1 2">
    <name type="scientific">Biomphalaria pfeifferi</name>
    <name type="common">Bloodfluke planorb</name>
    <name type="synonym">Freshwater snail</name>
    <dbReference type="NCBI Taxonomy" id="112525"/>
    <lineage>
        <taxon>Eukaryota</taxon>
        <taxon>Metazoa</taxon>
        <taxon>Spiralia</taxon>
        <taxon>Lophotrochozoa</taxon>
        <taxon>Mollusca</taxon>
        <taxon>Gastropoda</taxon>
        <taxon>Heterobranchia</taxon>
        <taxon>Euthyneura</taxon>
        <taxon>Panpulmonata</taxon>
        <taxon>Hygrophila</taxon>
        <taxon>Lymnaeoidea</taxon>
        <taxon>Planorbidae</taxon>
        <taxon>Biomphalaria</taxon>
    </lineage>
</organism>
<dbReference type="EMBL" id="JASAOG010000050">
    <property type="protein sequence ID" value="KAK0058119.1"/>
    <property type="molecule type" value="Genomic_DNA"/>
</dbReference>
<keyword evidence="2" id="KW-1185">Reference proteome</keyword>